<dbReference type="NCBIfam" id="NF033672">
    <property type="entry name" value="mbn_chaper_assoc"/>
    <property type="match status" value="1"/>
</dbReference>
<dbReference type="PANTHER" id="PTHR36302">
    <property type="entry name" value="BLR7088 PROTEIN"/>
    <property type="match status" value="1"/>
</dbReference>
<evidence type="ECO:0000313" key="2">
    <source>
        <dbReference type="EMBL" id="AEM42349.1"/>
    </source>
</evidence>
<dbReference type="PANTHER" id="PTHR36302:SF1">
    <property type="entry name" value="COPPER CHAPERONE PCU(A)C"/>
    <property type="match status" value="1"/>
</dbReference>
<gene>
    <name evidence="2" type="ordered locus">KVU_2510</name>
</gene>
<dbReference type="Gene3D" id="2.60.40.1890">
    <property type="entry name" value="PCu(A)C copper chaperone"/>
    <property type="match status" value="1"/>
</dbReference>
<sequence>MKTLMIAAAALFAASLSTSVAAHEFVLQDIQIIHPAVPASPPGATAAPLYMALSNNTDTADRLLGIETPYGPVRFRRPVTAADGTTRFEGMAWIDVPPGEIVVLSQGAMHGVFDIPEPLHEGGEIPVTMVFEARGRVEMHLMIDPVGALDTETSVASGAQAPQAGDVLQVGAALRSALAPTQATIMPIVLHGNHAVAGWSNDTDAARALLRRVDGNWQVEMWSGASLLLPATFVSMGMSQADAEILIAEVKAYESMIDPAIIARFDAFPGTVLIEGDAQ</sequence>
<dbReference type="AlphaFoldDB" id="F9Y863"/>
<dbReference type="Proteomes" id="UP000000692">
    <property type="component" value="Chromosome"/>
</dbReference>
<dbReference type="eggNOG" id="COG2847">
    <property type="taxonomic scope" value="Bacteria"/>
</dbReference>
<evidence type="ECO:0000256" key="1">
    <source>
        <dbReference type="SAM" id="SignalP"/>
    </source>
</evidence>
<evidence type="ECO:0000313" key="3">
    <source>
        <dbReference type="Proteomes" id="UP000000692"/>
    </source>
</evidence>
<dbReference type="InterPro" id="IPR007410">
    <property type="entry name" value="LpqE-like"/>
</dbReference>
<feature type="signal peptide" evidence="1">
    <location>
        <begin position="1"/>
        <end position="22"/>
    </location>
</feature>
<feature type="chain" id="PRO_5003391390" evidence="1">
    <location>
        <begin position="23"/>
        <end position="279"/>
    </location>
</feature>
<reference evidence="2 3" key="1">
    <citation type="journal article" date="2011" name="J. Bacteriol.">
        <title>Complete genome sequence of the industrial strain Ketogulonicigenium vulgare WSH-001.</title>
        <authorList>
            <person name="Liu L."/>
            <person name="Li Y."/>
            <person name="Zhang J."/>
            <person name="Zhou Z."/>
            <person name="Liu J."/>
            <person name="Li X."/>
            <person name="Zhou J."/>
            <person name="Du G."/>
            <person name="Wang L."/>
            <person name="Chen J."/>
        </authorList>
    </citation>
    <scope>NUCLEOTIDE SEQUENCE [LARGE SCALE GENOMIC DNA]</scope>
    <source>
        <strain evidence="2 3">WSH-001</strain>
    </source>
</reference>
<dbReference type="OrthoDB" id="9796962at2"/>
<dbReference type="RefSeq" id="WP_013383151.1">
    <property type="nucleotide sequence ID" value="NC_017384.1"/>
</dbReference>
<proteinExistence type="predicted"/>
<dbReference type="HOGENOM" id="CLU_996694_0_0_5"/>
<dbReference type="Pfam" id="PF04314">
    <property type="entry name" value="PCuAC"/>
    <property type="match status" value="1"/>
</dbReference>
<dbReference type="KEGG" id="kvl:KVU_2510"/>
<dbReference type="SUPFAM" id="SSF110087">
    <property type="entry name" value="DR1885-like metal-binding protein"/>
    <property type="match status" value="1"/>
</dbReference>
<name>F9Y863_KETVW</name>
<accession>F9Y863</accession>
<dbReference type="EMBL" id="CP002018">
    <property type="protein sequence ID" value="AEM42349.1"/>
    <property type="molecule type" value="Genomic_DNA"/>
</dbReference>
<organism evidence="2 3">
    <name type="scientific">Ketogulonicigenium vulgare (strain WSH-001)</name>
    <dbReference type="NCBI Taxonomy" id="759362"/>
    <lineage>
        <taxon>Bacteria</taxon>
        <taxon>Pseudomonadati</taxon>
        <taxon>Pseudomonadota</taxon>
        <taxon>Alphaproteobacteria</taxon>
        <taxon>Rhodobacterales</taxon>
        <taxon>Roseobacteraceae</taxon>
        <taxon>Ketogulonicigenium</taxon>
    </lineage>
</organism>
<keyword evidence="3" id="KW-1185">Reference proteome</keyword>
<dbReference type="InterPro" id="IPR058248">
    <property type="entry name" value="Lxx211020-like"/>
</dbReference>
<protein>
    <submittedName>
        <fullName evidence="2">Uncharacterized protein</fullName>
    </submittedName>
</protein>
<dbReference type="InterPro" id="IPR036182">
    <property type="entry name" value="PCuAC_sf"/>
</dbReference>
<keyword evidence="1" id="KW-0732">Signal</keyword>